<accession>A0ABU6VT88</accession>
<organism evidence="1 2">
    <name type="scientific">Stylosanthes scabra</name>
    <dbReference type="NCBI Taxonomy" id="79078"/>
    <lineage>
        <taxon>Eukaryota</taxon>
        <taxon>Viridiplantae</taxon>
        <taxon>Streptophyta</taxon>
        <taxon>Embryophyta</taxon>
        <taxon>Tracheophyta</taxon>
        <taxon>Spermatophyta</taxon>
        <taxon>Magnoliopsida</taxon>
        <taxon>eudicotyledons</taxon>
        <taxon>Gunneridae</taxon>
        <taxon>Pentapetalae</taxon>
        <taxon>rosids</taxon>
        <taxon>fabids</taxon>
        <taxon>Fabales</taxon>
        <taxon>Fabaceae</taxon>
        <taxon>Papilionoideae</taxon>
        <taxon>50 kb inversion clade</taxon>
        <taxon>dalbergioids sensu lato</taxon>
        <taxon>Dalbergieae</taxon>
        <taxon>Pterocarpus clade</taxon>
        <taxon>Stylosanthes</taxon>
    </lineage>
</organism>
<dbReference type="EMBL" id="JASCZI010152474">
    <property type="protein sequence ID" value="MED6176187.1"/>
    <property type="molecule type" value="Genomic_DNA"/>
</dbReference>
<protein>
    <recommendedName>
        <fullName evidence="3">Aminotransferase-like plant mobile domain-containing protein</fullName>
    </recommendedName>
</protein>
<keyword evidence="2" id="KW-1185">Reference proteome</keyword>
<comment type="caution">
    <text evidence="1">The sequence shown here is derived from an EMBL/GenBank/DDBJ whole genome shotgun (WGS) entry which is preliminary data.</text>
</comment>
<evidence type="ECO:0000313" key="1">
    <source>
        <dbReference type="EMBL" id="MED6176187.1"/>
    </source>
</evidence>
<evidence type="ECO:0000313" key="2">
    <source>
        <dbReference type="Proteomes" id="UP001341840"/>
    </source>
</evidence>
<reference evidence="1 2" key="1">
    <citation type="journal article" date="2023" name="Plants (Basel)">
        <title>Bridging the Gap: Combining Genomics and Transcriptomics Approaches to Understand Stylosanthes scabra, an Orphan Legume from the Brazilian Caatinga.</title>
        <authorList>
            <person name="Ferreira-Neto J.R.C."/>
            <person name="da Silva M.D."/>
            <person name="Binneck E."/>
            <person name="de Melo N.F."/>
            <person name="da Silva R.H."/>
            <person name="de Melo A.L.T.M."/>
            <person name="Pandolfi V."/>
            <person name="Bustamante F.O."/>
            <person name="Brasileiro-Vidal A.C."/>
            <person name="Benko-Iseppon A.M."/>
        </authorList>
    </citation>
    <scope>NUCLEOTIDE SEQUENCE [LARGE SCALE GENOMIC DNA]</scope>
    <source>
        <tissue evidence="1">Leaves</tissue>
    </source>
</reference>
<gene>
    <name evidence="1" type="ORF">PIB30_085703</name>
</gene>
<proteinExistence type="predicted"/>
<evidence type="ECO:0008006" key="3">
    <source>
        <dbReference type="Google" id="ProtNLM"/>
    </source>
</evidence>
<sequence length="114" mass="13371">MRSEDINRKNANGWHIETALDIEVSDDSLWSSLWILHAWRNSHVMAPPEVLVPYFRDAGFGQAVMLTDFYFDLTLLLAFVERWRPETHSFHMSVRSLSPYRMWPTISNNALTVF</sequence>
<dbReference type="Proteomes" id="UP001341840">
    <property type="component" value="Unassembled WGS sequence"/>
</dbReference>
<name>A0ABU6VT88_9FABA</name>